<feature type="compositionally biased region" description="Basic and acidic residues" evidence="1">
    <location>
        <begin position="308"/>
        <end position="329"/>
    </location>
</feature>
<evidence type="ECO:0000313" key="3">
    <source>
        <dbReference type="EMBL" id="KAF7430947.1"/>
    </source>
</evidence>
<dbReference type="RefSeq" id="XP_036632225.1">
    <property type="nucleotide sequence ID" value="XM_036776206.1"/>
</dbReference>
<dbReference type="VEuPathDB" id="FungiDB:PC9H_006662"/>
<dbReference type="PROSITE" id="PS51391">
    <property type="entry name" value="CID"/>
    <property type="match status" value="1"/>
</dbReference>
<evidence type="ECO:0000313" key="4">
    <source>
        <dbReference type="Proteomes" id="UP000623687"/>
    </source>
</evidence>
<evidence type="ECO:0000259" key="2">
    <source>
        <dbReference type="PROSITE" id="PS51391"/>
    </source>
</evidence>
<gene>
    <name evidence="3" type="ORF">PC9H_006662</name>
</gene>
<dbReference type="GeneID" id="59376480"/>
<feature type="region of interest" description="Disordered" evidence="1">
    <location>
        <begin position="535"/>
        <end position="568"/>
    </location>
</feature>
<reference evidence="3" key="1">
    <citation type="submission" date="2019-07" db="EMBL/GenBank/DDBJ databases">
        <authorList>
            <person name="Palmer J.M."/>
        </authorList>
    </citation>
    <scope>NUCLEOTIDE SEQUENCE</scope>
    <source>
        <strain evidence="3">PC9</strain>
    </source>
</reference>
<feature type="domain" description="CID" evidence="2">
    <location>
        <begin position="1"/>
        <end position="148"/>
    </location>
</feature>
<proteinExistence type="predicted"/>
<name>A0A8H6ZYD3_PLEOS</name>
<feature type="compositionally biased region" description="Basic and acidic residues" evidence="1">
    <location>
        <begin position="261"/>
        <end position="286"/>
    </location>
</feature>
<keyword evidence="4" id="KW-1185">Reference proteome</keyword>
<feature type="region of interest" description="Disordered" evidence="1">
    <location>
        <begin position="227"/>
        <end position="461"/>
    </location>
</feature>
<feature type="compositionally biased region" description="Low complexity" evidence="1">
    <location>
        <begin position="435"/>
        <end position="455"/>
    </location>
</feature>
<dbReference type="AlphaFoldDB" id="A0A8H6ZYD3"/>
<comment type="caution">
    <text evidence="3">The sequence shown here is derived from an EMBL/GenBank/DDBJ whole genome shotgun (WGS) entry which is preliminary data.</text>
</comment>
<feature type="compositionally biased region" description="Basic and acidic residues" evidence="1">
    <location>
        <begin position="378"/>
        <end position="392"/>
    </location>
</feature>
<feature type="compositionally biased region" description="Gly residues" evidence="1">
    <location>
        <begin position="541"/>
        <end position="551"/>
    </location>
</feature>
<dbReference type="SUPFAM" id="SSF48464">
    <property type="entry name" value="ENTH/VHS domain"/>
    <property type="match status" value="1"/>
</dbReference>
<evidence type="ECO:0000256" key="1">
    <source>
        <dbReference type="SAM" id="MobiDB-lite"/>
    </source>
</evidence>
<organism evidence="3 4">
    <name type="scientific">Pleurotus ostreatus</name>
    <name type="common">Oyster mushroom</name>
    <name type="synonym">White-rot fungus</name>
    <dbReference type="NCBI Taxonomy" id="5322"/>
    <lineage>
        <taxon>Eukaryota</taxon>
        <taxon>Fungi</taxon>
        <taxon>Dikarya</taxon>
        <taxon>Basidiomycota</taxon>
        <taxon>Agaricomycotina</taxon>
        <taxon>Agaricomycetes</taxon>
        <taxon>Agaricomycetidae</taxon>
        <taxon>Agaricales</taxon>
        <taxon>Pleurotineae</taxon>
        <taxon>Pleurotaceae</taxon>
        <taxon>Pleurotus</taxon>
    </lineage>
</organism>
<dbReference type="InterPro" id="IPR006569">
    <property type="entry name" value="CID_dom"/>
</dbReference>
<dbReference type="Pfam" id="PF04818">
    <property type="entry name" value="CID"/>
    <property type="match status" value="1"/>
</dbReference>
<accession>A0A8H6ZYD3</accession>
<feature type="compositionally biased region" description="Pro residues" evidence="1">
    <location>
        <begin position="393"/>
        <end position="406"/>
    </location>
</feature>
<dbReference type="Gene3D" id="1.25.40.90">
    <property type="match status" value="1"/>
</dbReference>
<protein>
    <recommendedName>
        <fullName evidence="2">CID domain-containing protein</fullName>
    </recommendedName>
</protein>
<sequence length="634" mass="68703">MEEFEATLKEIVNAKRVSARKMNNLTEIAMKSLKEDTKLVSILYRTHKALPPAAKISSLYVFDALSRAARSHANKHPHSNDPRSAEGNSATFLLKVEGILEGLFSDMVALEQPEAKEKTQKILDIWIKGNTFPSTILSRLKEITEQGKGKKEPEVNNANVPAPRPEPPTTDSPTNAVPDPQATLLALLAQAANASTSTNGGQIHPNTGTAQPPAQLALIQQLAQVAKAADSPLGQPHRPNQAAPFNGRAAPFDGSSSRSPPGREEYQHNRRPARYDNYDHSDRGPEPSDYNRSNHAGPSRGARGFRGRRGDTRGRWDDRDRGSYRERSPPRRRQSRSRSPPSRYGGRRDVRPYSPPRRPSTTSTVDGPPLDGQTSSRKSREPERDEFGRDIRPPSPSPGPREPIPVPAAETHHPPPVPETLSSEPSVEPPPPLNPNNQSSSASVSVATVPTSETVAKSESAVQPQMTMEQFDYTNPASWEALGNQWQMAYGYTPSAEEIMQYVMAGGMVPTQMAAGVPTQGWPISSWEEPVSTFNTNGWQSGRGRGGFNRGRGGHGHGNPRDTQGPIMQDGMETDAIVLGGGESTGPLAPPTAVKSPIEERQHIEPNTNTGGAGGKMERVGDKWVFVRGTGAGS</sequence>
<dbReference type="InterPro" id="IPR008942">
    <property type="entry name" value="ENTH_VHS"/>
</dbReference>
<dbReference type="OrthoDB" id="79367at2759"/>
<dbReference type="Proteomes" id="UP000623687">
    <property type="component" value="Unassembled WGS sequence"/>
</dbReference>
<feature type="region of interest" description="Disordered" evidence="1">
    <location>
        <begin position="145"/>
        <end position="178"/>
    </location>
</feature>
<feature type="compositionally biased region" description="Basic and acidic residues" evidence="1">
    <location>
        <begin position="145"/>
        <end position="154"/>
    </location>
</feature>
<dbReference type="SMART" id="SM00582">
    <property type="entry name" value="RPR"/>
    <property type="match status" value="1"/>
</dbReference>
<dbReference type="EMBL" id="JACETU010000004">
    <property type="protein sequence ID" value="KAF7430947.1"/>
    <property type="molecule type" value="Genomic_DNA"/>
</dbReference>
<feature type="region of interest" description="Disordered" evidence="1">
    <location>
        <begin position="604"/>
        <end position="634"/>
    </location>
</feature>